<sequence length="922" mass="101252">MKTRNFLLLFVLVLIGNITFAQKETSNWYFGDGAGLSFNSGNPVALNGGRVSTIEGSASISDRNGNLLFYTDGITVFDRSHNSMLNGSGLKGNVSSTQSAIIIPKPAYPGIYYIFTVDKPDYFNTSNDPIEGINYSEVDMSLNGGLGGVVPDKKNIPLITYNPSNSLENEFKSSEKISAVISGDCVSYWVVTQFTNKFYAFNVSSSGVNTSPVISTISNNFSPLLNEQNVNVTAGGYLKISPDGKKMAAAYTGTSLGSPRTGGAKSTGKLFLYDFNDVTGRVSNEQLLLTSIYPYGVEFSPKTSKLYLTANIYNSEDRFQNSELYQFDLKSSNIPASVKTIHTSRNVAGALQLAIDGKIYRAGYPTDDGGYIEYKFLSVIKDPEEIAANINYSHNSVSVEPNDVKLGLPPFIQSLFNSDFDIENLCFGDTTKFIISGQKDYDTVMWDFGDGSTSISENPTHVYSSSGVFTVVLTKTLNGIPLDPVCKEIIIVEIPAVPNNYELSQCDTQDSDPTDGFAEFNLQLARDYFTNASSNLQIFFYKTRQNAIDDELNQNALNNFYRNTSLNEVIYAKVTGFGSSCYNISELTLKTTKSEILKPSPATGCDLGDGTAEYNLYTIENNIKEELNLGASIELTFFESEDDAIRGVNPVPEIFTTAPETIYIRATDNGKCYGFGEMTLTLIPFPDISPFVEVSICSSELPVVLGTNISLPNESDYDFKWSTGETSKTITVTNDGSYSLKITKSSLGCGKLIEYNVNILAIPEITDIKVESVSGSNIVEIFTNSVSSESLFALDRSDGHYQTSSIFSGVTPGIHTVFAKNSSECGLVQEEIIVFGFPIFFTPNNDGYNDLWKPITDAEYGITIQALYIYDRYGKLIKQLDPDGPGWNGTYNGKDMPSDDYWFKATIQESNQIFNGHFTLKR</sequence>
<comment type="caution">
    <text evidence="2">The sequence shown here is derived from an EMBL/GenBank/DDBJ whole genome shotgun (WGS) entry which is preliminary data.</text>
</comment>
<dbReference type="SUPFAM" id="SSF50969">
    <property type="entry name" value="YVTN repeat-like/Quinoprotein amine dehydrogenase"/>
    <property type="match status" value="1"/>
</dbReference>
<dbReference type="InterPro" id="IPR026341">
    <property type="entry name" value="T9SS_type_B"/>
</dbReference>
<dbReference type="PROSITE" id="PS50093">
    <property type="entry name" value="PKD"/>
    <property type="match status" value="1"/>
</dbReference>
<dbReference type="NCBIfam" id="TIGR04131">
    <property type="entry name" value="Bac_Flav_CTERM"/>
    <property type="match status" value="1"/>
</dbReference>
<evidence type="ECO:0000313" key="2">
    <source>
        <dbReference type="EMBL" id="MCF4101323.1"/>
    </source>
</evidence>
<gene>
    <name evidence="2" type="ORF">L1I30_06575</name>
</gene>
<evidence type="ECO:0000313" key="3">
    <source>
        <dbReference type="Proteomes" id="UP001179363"/>
    </source>
</evidence>
<dbReference type="Pfam" id="PF13585">
    <property type="entry name" value="CHU_C"/>
    <property type="match status" value="1"/>
</dbReference>
<name>A0ABS9EEU8_9FLAO</name>
<dbReference type="EMBL" id="JAKGTH010000007">
    <property type="protein sequence ID" value="MCF4101323.1"/>
    <property type="molecule type" value="Genomic_DNA"/>
</dbReference>
<reference evidence="2" key="1">
    <citation type="submission" date="2022-01" db="EMBL/GenBank/DDBJ databases">
        <title>Gillisia lutea sp. nov., isolated from marine plastic residues from the Malvarosa beach (Valencia, Spain).</title>
        <authorList>
            <person name="Vidal-Verdu A."/>
            <person name="Molina-Menor E."/>
            <person name="Satari L."/>
            <person name="Pascual J."/>
            <person name="Pereto J."/>
            <person name="Porcar M."/>
        </authorList>
    </citation>
    <scope>NUCLEOTIDE SEQUENCE</scope>
    <source>
        <strain evidence="2">M10.2A</strain>
    </source>
</reference>
<dbReference type="Gene3D" id="2.60.40.10">
    <property type="entry name" value="Immunoglobulins"/>
    <property type="match status" value="1"/>
</dbReference>
<dbReference type="InterPro" id="IPR035986">
    <property type="entry name" value="PKD_dom_sf"/>
</dbReference>
<accession>A0ABS9EEU8</accession>
<dbReference type="InterPro" id="IPR000601">
    <property type="entry name" value="PKD_dom"/>
</dbReference>
<dbReference type="Proteomes" id="UP001179363">
    <property type="component" value="Unassembled WGS sequence"/>
</dbReference>
<protein>
    <submittedName>
        <fullName evidence="2">T9SS type B sorting domain-containing protein</fullName>
    </submittedName>
</protein>
<dbReference type="InterPro" id="IPR011044">
    <property type="entry name" value="Quino_amine_DH_bsu"/>
</dbReference>
<dbReference type="RefSeq" id="WP_236133470.1">
    <property type="nucleotide sequence ID" value="NZ_JAKGTH010000007.1"/>
</dbReference>
<dbReference type="CDD" id="cd00146">
    <property type="entry name" value="PKD"/>
    <property type="match status" value="1"/>
</dbReference>
<dbReference type="InterPro" id="IPR013783">
    <property type="entry name" value="Ig-like_fold"/>
</dbReference>
<proteinExistence type="predicted"/>
<feature type="domain" description="PKD" evidence="1">
    <location>
        <begin position="446"/>
        <end position="476"/>
    </location>
</feature>
<keyword evidence="3" id="KW-1185">Reference proteome</keyword>
<evidence type="ECO:0000259" key="1">
    <source>
        <dbReference type="PROSITE" id="PS50093"/>
    </source>
</evidence>
<dbReference type="SUPFAM" id="SSF49299">
    <property type="entry name" value="PKD domain"/>
    <property type="match status" value="1"/>
</dbReference>
<organism evidence="2 3">
    <name type="scientific">Gillisia lutea</name>
    <dbReference type="NCBI Taxonomy" id="2909668"/>
    <lineage>
        <taxon>Bacteria</taxon>
        <taxon>Pseudomonadati</taxon>
        <taxon>Bacteroidota</taxon>
        <taxon>Flavobacteriia</taxon>
        <taxon>Flavobacteriales</taxon>
        <taxon>Flavobacteriaceae</taxon>
        <taxon>Gillisia</taxon>
    </lineage>
</organism>
<dbReference type="Pfam" id="PF18911">
    <property type="entry name" value="PKD_4"/>
    <property type="match status" value="1"/>
</dbReference>